<dbReference type="Proteomes" id="UP000242205">
    <property type="component" value="Chromosome"/>
</dbReference>
<dbReference type="OrthoDB" id="5405319at2"/>
<name>A0A2I6S592_9RHOO</name>
<dbReference type="InterPro" id="IPR011009">
    <property type="entry name" value="Kinase-like_dom_sf"/>
</dbReference>
<accession>A0A2I6S592</accession>
<keyword evidence="2" id="KW-1185">Reference proteome</keyword>
<dbReference type="KEGG" id="atw:C0099_05400"/>
<sequence>MSERDFDFWWTVEGEWVEEPNRRRSGWSGMMRVRLDGRVFYVKRQLNHRCRTLSHPRGWPTASREWHYLHRLARIGVAAPVPVFHDVRRSSDGHEAVLVTEELLGFVDLAGWTGLEPPRRRRLAQSVGAMLGRLHRAHLQHSSLYDKHVMAREEGDGFAVALIDLEKMRPRLLARRGAARRDLDQLRRRQSLFDDDDWTALLAAHEAQFSRA</sequence>
<dbReference type="PIRSF" id="PIRSF026326">
    <property type="entry name" value="InaA"/>
    <property type="match status" value="1"/>
</dbReference>
<dbReference type="InterPro" id="IPR027023">
    <property type="entry name" value="Put_LipoPS_kinase_InaA"/>
</dbReference>
<dbReference type="EMBL" id="CP025682">
    <property type="protein sequence ID" value="AUN94424.1"/>
    <property type="molecule type" value="Genomic_DNA"/>
</dbReference>
<dbReference type="AlphaFoldDB" id="A0A2I6S592"/>
<dbReference type="RefSeq" id="WP_102246494.1">
    <property type="nucleotide sequence ID" value="NZ_CP025682.1"/>
</dbReference>
<dbReference type="Pfam" id="PF06293">
    <property type="entry name" value="Kdo"/>
    <property type="match status" value="1"/>
</dbReference>
<evidence type="ECO:0000313" key="2">
    <source>
        <dbReference type="Proteomes" id="UP000242205"/>
    </source>
</evidence>
<dbReference type="SUPFAM" id="SSF56112">
    <property type="entry name" value="Protein kinase-like (PK-like)"/>
    <property type="match status" value="1"/>
</dbReference>
<organism evidence="1 2">
    <name type="scientific">Pseudazoarcus pumilus</name>
    <dbReference type="NCBI Taxonomy" id="2067960"/>
    <lineage>
        <taxon>Bacteria</taxon>
        <taxon>Pseudomonadati</taxon>
        <taxon>Pseudomonadota</taxon>
        <taxon>Betaproteobacteria</taxon>
        <taxon>Rhodocyclales</taxon>
        <taxon>Zoogloeaceae</taxon>
        <taxon>Pseudazoarcus</taxon>
    </lineage>
</organism>
<reference evidence="1 2" key="1">
    <citation type="submission" date="2018-01" db="EMBL/GenBank/DDBJ databases">
        <authorList>
            <person name="Fu G.-Y."/>
        </authorList>
    </citation>
    <scope>NUCLEOTIDE SEQUENCE [LARGE SCALE GENOMIC DNA]</scope>
    <source>
        <strain evidence="1 2">SY39</strain>
    </source>
</reference>
<evidence type="ECO:0000313" key="1">
    <source>
        <dbReference type="EMBL" id="AUN94424.1"/>
    </source>
</evidence>
<proteinExistence type="predicted"/>
<protein>
    <submittedName>
        <fullName evidence="1">InaA protein</fullName>
    </submittedName>
</protein>
<gene>
    <name evidence="1" type="ORF">C0099_05400</name>
</gene>